<evidence type="ECO:0000313" key="11">
    <source>
        <dbReference type="Proteomes" id="UP001223743"/>
    </source>
</evidence>
<evidence type="ECO:0000256" key="5">
    <source>
        <dbReference type="ARBA" id="ARBA00023136"/>
    </source>
</evidence>
<protein>
    <submittedName>
        <fullName evidence="10">ABC transport system permease protein</fullName>
    </submittedName>
</protein>
<keyword evidence="11" id="KW-1185">Reference proteome</keyword>
<evidence type="ECO:0000259" key="9">
    <source>
        <dbReference type="Pfam" id="PF12704"/>
    </source>
</evidence>
<organism evidence="10 11">
    <name type="scientific">Kaistia geumhonensis</name>
    <dbReference type="NCBI Taxonomy" id="410839"/>
    <lineage>
        <taxon>Bacteria</taxon>
        <taxon>Pseudomonadati</taxon>
        <taxon>Pseudomonadota</taxon>
        <taxon>Alphaproteobacteria</taxon>
        <taxon>Hyphomicrobiales</taxon>
        <taxon>Kaistiaceae</taxon>
        <taxon>Kaistia</taxon>
    </lineage>
</organism>
<name>A0ABU0M1V1_9HYPH</name>
<feature type="transmembrane region" description="Helical" evidence="7">
    <location>
        <begin position="274"/>
        <end position="302"/>
    </location>
</feature>
<reference evidence="10 11" key="1">
    <citation type="submission" date="2023-07" db="EMBL/GenBank/DDBJ databases">
        <title>Genomic Encyclopedia of Type Strains, Phase IV (KMG-IV): sequencing the most valuable type-strain genomes for metagenomic binning, comparative biology and taxonomic classification.</title>
        <authorList>
            <person name="Goeker M."/>
        </authorList>
    </citation>
    <scope>NUCLEOTIDE SEQUENCE [LARGE SCALE GENOMIC DNA]</scope>
    <source>
        <strain evidence="10 11">B1-1</strain>
    </source>
</reference>
<evidence type="ECO:0000256" key="3">
    <source>
        <dbReference type="ARBA" id="ARBA00022692"/>
    </source>
</evidence>
<dbReference type="EMBL" id="JAUSWJ010000001">
    <property type="protein sequence ID" value="MDQ0514931.1"/>
    <property type="molecule type" value="Genomic_DNA"/>
</dbReference>
<dbReference type="PANTHER" id="PTHR30572:SF4">
    <property type="entry name" value="ABC TRANSPORTER PERMEASE YTRF"/>
    <property type="match status" value="1"/>
</dbReference>
<dbReference type="InterPro" id="IPR025857">
    <property type="entry name" value="MacB_PCD"/>
</dbReference>
<feature type="transmembrane region" description="Helical" evidence="7">
    <location>
        <begin position="330"/>
        <end position="353"/>
    </location>
</feature>
<dbReference type="InterPro" id="IPR050250">
    <property type="entry name" value="Macrolide_Exporter_MacB"/>
</dbReference>
<dbReference type="InterPro" id="IPR003838">
    <property type="entry name" value="ABC3_permease_C"/>
</dbReference>
<comment type="caution">
    <text evidence="10">The sequence shown here is derived from an EMBL/GenBank/DDBJ whole genome shotgun (WGS) entry which is preliminary data.</text>
</comment>
<accession>A0ABU0M1V1</accession>
<dbReference type="Pfam" id="PF12704">
    <property type="entry name" value="MacB_PCD"/>
    <property type="match status" value="1"/>
</dbReference>
<keyword evidence="4 7" id="KW-1133">Transmembrane helix</keyword>
<evidence type="ECO:0000256" key="1">
    <source>
        <dbReference type="ARBA" id="ARBA00004651"/>
    </source>
</evidence>
<evidence type="ECO:0000256" key="6">
    <source>
        <dbReference type="ARBA" id="ARBA00038076"/>
    </source>
</evidence>
<feature type="domain" description="ABC3 transporter permease C-terminal" evidence="8">
    <location>
        <begin position="281"/>
        <end position="394"/>
    </location>
</feature>
<feature type="domain" description="MacB-like periplasmic core" evidence="9">
    <location>
        <begin position="20"/>
        <end position="240"/>
    </location>
</feature>
<proteinExistence type="inferred from homology"/>
<feature type="transmembrane region" description="Helical" evidence="7">
    <location>
        <begin position="21"/>
        <end position="40"/>
    </location>
</feature>
<dbReference type="Pfam" id="PF02687">
    <property type="entry name" value="FtsX"/>
    <property type="match status" value="1"/>
</dbReference>
<gene>
    <name evidence="10" type="ORF">QO015_000544</name>
</gene>
<keyword evidence="3 7" id="KW-0812">Transmembrane</keyword>
<comment type="similarity">
    <text evidence="6">Belongs to the ABC-4 integral membrane protein family.</text>
</comment>
<evidence type="ECO:0000259" key="8">
    <source>
        <dbReference type="Pfam" id="PF02687"/>
    </source>
</evidence>
<keyword evidence="2" id="KW-1003">Cell membrane</keyword>
<evidence type="ECO:0000256" key="2">
    <source>
        <dbReference type="ARBA" id="ARBA00022475"/>
    </source>
</evidence>
<evidence type="ECO:0000313" key="10">
    <source>
        <dbReference type="EMBL" id="MDQ0514931.1"/>
    </source>
</evidence>
<evidence type="ECO:0000256" key="4">
    <source>
        <dbReference type="ARBA" id="ARBA00022989"/>
    </source>
</evidence>
<comment type="subcellular location">
    <subcellularLocation>
        <location evidence="1">Cell membrane</location>
        <topology evidence="1">Multi-pass membrane protein</topology>
    </subcellularLocation>
</comment>
<feature type="transmembrane region" description="Helical" evidence="7">
    <location>
        <begin position="365"/>
        <end position="384"/>
    </location>
</feature>
<dbReference type="RefSeq" id="WP_266281620.1">
    <property type="nucleotide sequence ID" value="NZ_JAPKNF010000001.1"/>
</dbReference>
<keyword evidence="5 7" id="KW-0472">Membrane</keyword>
<dbReference type="PANTHER" id="PTHR30572">
    <property type="entry name" value="MEMBRANE COMPONENT OF TRANSPORTER-RELATED"/>
    <property type="match status" value="1"/>
</dbReference>
<evidence type="ECO:0000256" key="7">
    <source>
        <dbReference type="SAM" id="Phobius"/>
    </source>
</evidence>
<sequence>MLTESLKLALRTIRRNPMRSFLTVLGIVIGVAAVIAMVTIGNGTTAKVTADISKLGSNMLFVRPGQFGPGRASTTAKSFNARDVSAIQQQVPGIRAVAPVVQSSATVIFGGESRSSSVVGTSDDYLLALDWDLAAGRSFLETEERSGRAVCIIGETVRVKLFGASDPIGQPLRVGTVPCEVIGLLVKKGQSGMGADQDDTVLMPLRAVQRRITGSTDIGIVLVSARDGVATSKVQGDLERLLRERRGIVAGKDDDFSVNDMTQMLETVAGTTQLLTGLLGAVAAVSLLVGGIGIMNIMLVSVTERTREIGIRLAIGALESQVLSQFLVEAVVLSLFGGTVGILLGLGLAYSAIGLLGVPFVVSPSIIAIAFAFSAVIGMLFGYLPARRAAHLDPIEALRHE</sequence>
<dbReference type="Proteomes" id="UP001223743">
    <property type="component" value="Unassembled WGS sequence"/>
</dbReference>